<feature type="transmembrane region" description="Helical" evidence="1">
    <location>
        <begin position="403"/>
        <end position="428"/>
    </location>
</feature>
<feature type="transmembrane region" description="Helical" evidence="1">
    <location>
        <begin position="191"/>
        <end position="211"/>
    </location>
</feature>
<evidence type="ECO:0000256" key="1">
    <source>
        <dbReference type="SAM" id="Phobius"/>
    </source>
</evidence>
<dbReference type="Proteomes" id="UP000004322">
    <property type="component" value="Unassembled WGS sequence"/>
</dbReference>
<feature type="transmembrane region" description="Helical" evidence="1">
    <location>
        <begin position="232"/>
        <end position="251"/>
    </location>
</feature>
<feature type="transmembrane region" description="Helical" evidence="1">
    <location>
        <begin position="354"/>
        <end position="373"/>
    </location>
</feature>
<feature type="transmembrane region" description="Helical" evidence="1">
    <location>
        <begin position="168"/>
        <end position="185"/>
    </location>
</feature>
<organism evidence="2 3">
    <name type="scientific">Streptococcus criceti HS-6</name>
    <dbReference type="NCBI Taxonomy" id="873449"/>
    <lineage>
        <taxon>Bacteria</taxon>
        <taxon>Bacillati</taxon>
        <taxon>Bacillota</taxon>
        <taxon>Bacilli</taxon>
        <taxon>Lactobacillales</taxon>
        <taxon>Streptococcaceae</taxon>
        <taxon>Streptococcus</taxon>
    </lineage>
</organism>
<feature type="transmembrane region" description="Helical" evidence="1">
    <location>
        <begin position="88"/>
        <end position="109"/>
    </location>
</feature>
<feature type="transmembrane region" description="Helical" evidence="1">
    <location>
        <begin position="47"/>
        <end position="68"/>
    </location>
</feature>
<dbReference type="EMBL" id="AEUV02000002">
    <property type="protein sequence ID" value="EHI74533.1"/>
    <property type="molecule type" value="Genomic_DNA"/>
</dbReference>
<keyword evidence="1" id="KW-1133">Transmembrane helix</keyword>
<keyword evidence="1" id="KW-0472">Membrane</keyword>
<reference evidence="2" key="1">
    <citation type="submission" date="2011-07" db="EMBL/GenBank/DDBJ databases">
        <authorList>
            <person name="Stanhope M.J."/>
            <person name="Durkin A.S."/>
            <person name="Hostetler J."/>
            <person name="Kim M."/>
            <person name="Radune D."/>
            <person name="Singh I."/>
            <person name="Town C.D."/>
        </authorList>
    </citation>
    <scope>NUCLEOTIDE SEQUENCE [LARGE SCALE GENOMIC DNA]</scope>
    <source>
        <strain evidence="2">HS-6</strain>
    </source>
</reference>
<name>G5JSC2_STRCG</name>
<feature type="transmembrane region" description="Helical" evidence="1">
    <location>
        <begin position="257"/>
        <end position="280"/>
    </location>
</feature>
<gene>
    <name evidence="2" type="ORF">STRCR_0900</name>
</gene>
<evidence type="ECO:0000313" key="3">
    <source>
        <dbReference type="Proteomes" id="UP000004322"/>
    </source>
</evidence>
<dbReference type="RefSeq" id="WP_004227830.1">
    <property type="nucleotide sequence ID" value="NZ_AEUV02000002.1"/>
</dbReference>
<sequence>MEEKSKRESIIKFLTNKDRWYIRYIRRKKLVKAASDKVQRIARYKRIALVFFGIDIAAVLILKLWSILFNKVISLKSIFEFKYDIGCLLGMTIVLILAVLKSIVIVRFSKLGNKTASKIDSIVRFIAYVLLFLVFIVSLSRNWRSFIFVVGMEILLYLFADWFRQFKLIPHIIADIVTLGVLYCIKYLDNSYITIVSIAVVFIRYFIITSLNIRWDGFKCHFKDLLFYNGKFHLPSELLSFYVFLSIVVVMDEKWNMGSFVSSVLLIGFIYSLMMHIRLIFYTIYGITPKEVSYLIIGSMVLLVYIMVVNFVDPDGLLSFFPLLLTLIHDRLPQLATDKWRNYELSFSKEGKKLFTRLELFLITVVFTNYVLLKKDPKWLAKQFWFQIPRKIMPSLLKNNHSFIPLFSIFIGLIFVGILTLLINLLVIPNNSLIEKRSNNHLKDNDAIDVVEYDKSEWF</sequence>
<keyword evidence="3" id="KW-1185">Reference proteome</keyword>
<feature type="transmembrane region" description="Helical" evidence="1">
    <location>
        <begin position="292"/>
        <end position="311"/>
    </location>
</feature>
<protein>
    <submittedName>
        <fullName evidence="2">Uncharacterized protein</fullName>
    </submittedName>
</protein>
<dbReference type="AlphaFoldDB" id="G5JSC2"/>
<comment type="caution">
    <text evidence="2">The sequence shown here is derived from an EMBL/GenBank/DDBJ whole genome shotgun (WGS) entry which is preliminary data.</text>
</comment>
<accession>G5JSC2</accession>
<evidence type="ECO:0000313" key="2">
    <source>
        <dbReference type="EMBL" id="EHI74533.1"/>
    </source>
</evidence>
<dbReference type="STRING" id="873449.STRCR_0900"/>
<feature type="transmembrane region" description="Helical" evidence="1">
    <location>
        <begin position="121"/>
        <end position="139"/>
    </location>
</feature>
<proteinExistence type="predicted"/>
<keyword evidence="1" id="KW-0812">Transmembrane</keyword>